<dbReference type="eggNOG" id="ENOG503485P">
    <property type="taxonomic scope" value="Bacteria"/>
</dbReference>
<gene>
    <name evidence="2" type="ordered locus">PMT_1564</name>
</gene>
<name>Q7TUR0_PROMM</name>
<keyword evidence="3" id="KW-1185">Reference proteome</keyword>
<dbReference type="KEGG" id="pmt:PMT_1564"/>
<reference evidence="2 3" key="1">
    <citation type="journal article" date="2003" name="Nature">
        <title>Genome divergence in two Prochlorococcus ecotypes reflects oceanic niche differentiation.</title>
        <authorList>
            <person name="Rocap G."/>
            <person name="Larimer F.W."/>
            <person name="Lamerdin J.E."/>
            <person name="Malfatti S."/>
            <person name="Chain P."/>
            <person name="Ahlgren N.A."/>
            <person name="Arellano A."/>
            <person name="Coleman M."/>
            <person name="Hauser L."/>
            <person name="Hess W.R."/>
            <person name="Johnson Z.I."/>
            <person name="Land M.L."/>
            <person name="Lindell D."/>
            <person name="Post A.F."/>
            <person name="Regala W."/>
            <person name="Shah M."/>
            <person name="Shaw S.L."/>
            <person name="Steglich C."/>
            <person name="Sullivan M.B."/>
            <person name="Ting C.S."/>
            <person name="Tolonen A."/>
            <person name="Webb E.A."/>
            <person name="Zinser E.R."/>
            <person name="Chisholm S.W."/>
        </authorList>
    </citation>
    <scope>NUCLEOTIDE SEQUENCE [LARGE SCALE GENOMIC DNA]</scope>
    <source>
        <strain evidence="3">MIT 9313</strain>
    </source>
</reference>
<sequence>MWLLLPSVSHIEAIDLHRLFADICLSMTEETTTKKDCISKKSSMLAYGVIQITATVVSAISLAAIALGVCSIKQESKVFNGCVEETIATGRSNAEAVRFCNGGN</sequence>
<evidence type="ECO:0000313" key="3">
    <source>
        <dbReference type="Proteomes" id="UP000001423"/>
    </source>
</evidence>
<evidence type="ECO:0000313" key="2">
    <source>
        <dbReference type="EMBL" id="CAE21739.1"/>
    </source>
</evidence>
<dbReference type="HOGENOM" id="CLU_177775_0_0_3"/>
<feature type="transmembrane region" description="Helical" evidence="1">
    <location>
        <begin position="44"/>
        <end position="69"/>
    </location>
</feature>
<organism evidence="2 3">
    <name type="scientific">Prochlorococcus marinus (strain MIT 9313)</name>
    <dbReference type="NCBI Taxonomy" id="74547"/>
    <lineage>
        <taxon>Bacteria</taxon>
        <taxon>Bacillati</taxon>
        <taxon>Cyanobacteriota</taxon>
        <taxon>Cyanophyceae</taxon>
        <taxon>Synechococcales</taxon>
        <taxon>Prochlorococcaceae</taxon>
        <taxon>Prochlorococcus</taxon>
    </lineage>
</organism>
<dbReference type="Proteomes" id="UP000001423">
    <property type="component" value="Chromosome"/>
</dbReference>
<keyword evidence="1" id="KW-0472">Membrane</keyword>
<evidence type="ECO:0000256" key="1">
    <source>
        <dbReference type="SAM" id="Phobius"/>
    </source>
</evidence>
<keyword evidence="1" id="KW-1133">Transmembrane helix</keyword>
<dbReference type="EMBL" id="BX548175">
    <property type="protein sequence ID" value="CAE21739.1"/>
    <property type="molecule type" value="Genomic_DNA"/>
</dbReference>
<accession>Q7TUR0</accession>
<proteinExistence type="predicted"/>
<protein>
    <submittedName>
        <fullName evidence="2">Possible Phosphate-binding protein</fullName>
    </submittedName>
</protein>
<keyword evidence="1" id="KW-0812">Transmembrane</keyword>
<dbReference type="AlphaFoldDB" id="Q7TUR0"/>